<organism evidence="1 2">
    <name type="scientific">Araneus ventricosus</name>
    <name type="common">Orbweaver spider</name>
    <name type="synonym">Epeira ventricosa</name>
    <dbReference type="NCBI Taxonomy" id="182803"/>
    <lineage>
        <taxon>Eukaryota</taxon>
        <taxon>Metazoa</taxon>
        <taxon>Ecdysozoa</taxon>
        <taxon>Arthropoda</taxon>
        <taxon>Chelicerata</taxon>
        <taxon>Arachnida</taxon>
        <taxon>Araneae</taxon>
        <taxon>Araneomorphae</taxon>
        <taxon>Entelegynae</taxon>
        <taxon>Araneoidea</taxon>
        <taxon>Araneidae</taxon>
        <taxon>Araneus</taxon>
    </lineage>
</organism>
<accession>A0A4Y2R1A5</accession>
<name>A0A4Y2R1A5_ARAVE</name>
<evidence type="ECO:0000313" key="1">
    <source>
        <dbReference type="EMBL" id="GBN69230.1"/>
    </source>
</evidence>
<proteinExistence type="predicted"/>
<evidence type="ECO:0000313" key="2">
    <source>
        <dbReference type="Proteomes" id="UP000499080"/>
    </source>
</evidence>
<comment type="caution">
    <text evidence="1">The sequence shown here is derived from an EMBL/GenBank/DDBJ whole genome shotgun (WGS) entry which is preliminary data.</text>
</comment>
<dbReference type="AlphaFoldDB" id="A0A4Y2R1A5"/>
<sequence>MLILILVCTRYIYLILLYLIRPVTYPFPFETGLGSRQSGTDTSLFSSCNGFGRDIADDVHMASVLTAIRRVGREREGKAFIDKISKWKGDYSWARIDIPLVVAGNESRPFVEEVSSSFAQELTQSRALLFYSELGQYNFFISDVSNEFVLFQNARFWLISPPN</sequence>
<dbReference type="Proteomes" id="UP000499080">
    <property type="component" value="Unassembled WGS sequence"/>
</dbReference>
<dbReference type="EMBL" id="BGPR01141835">
    <property type="protein sequence ID" value="GBN69230.1"/>
    <property type="molecule type" value="Genomic_DNA"/>
</dbReference>
<protein>
    <submittedName>
        <fullName evidence="1">Uncharacterized protein</fullName>
    </submittedName>
</protein>
<gene>
    <name evidence="1" type="ORF">AVEN_114162_1</name>
</gene>
<keyword evidence="2" id="KW-1185">Reference proteome</keyword>
<reference evidence="1 2" key="1">
    <citation type="journal article" date="2019" name="Sci. Rep.">
        <title>Orb-weaving spider Araneus ventricosus genome elucidates the spidroin gene catalogue.</title>
        <authorList>
            <person name="Kono N."/>
            <person name="Nakamura H."/>
            <person name="Ohtoshi R."/>
            <person name="Moran D.A.P."/>
            <person name="Shinohara A."/>
            <person name="Yoshida Y."/>
            <person name="Fujiwara M."/>
            <person name="Mori M."/>
            <person name="Tomita M."/>
            <person name="Arakawa K."/>
        </authorList>
    </citation>
    <scope>NUCLEOTIDE SEQUENCE [LARGE SCALE GENOMIC DNA]</scope>
</reference>